<name>A0A2A9EAF0_9MICO</name>
<feature type="region of interest" description="Disordered" evidence="6">
    <location>
        <begin position="1"/>
        <end position="31"/>
    </location>
</feature>
<evidence type="ECO:0000259" key="9">
    <source>
        <dbReference type="Pfam" id="PF21982"/>
    </source>
</evidence>
<sequence length="179" mass="19895">MRAQEDPWAGAPEPEGVTSAAPDPEEERERAREYVLRALTASAKSRSRLAQGLADRDVDPEIADEVLDRFEEVGLIDDVQYAQTLVRTRFAERGLSRRALAAELRTKGIDETVAREALDQVDDDAELDAARRIAATRAARMTALPADTRRRRLAGFLGRKGYSSSVAMQVIREIVEDED</sequence>
<dbReference type="InterPro" id="IPR053926">
    <property type="entry name" value="RecX_HTH_1st"/>
</dbReference>
<evidence type="ECO:0000259" key="8">
    <source>
        <dbReference type="Pfam" id="PF21981"/>
    </source>
</evidence>
<dbReference type="InterPro" id="IPR003783">
    <property type="entry name" value="Regulatory_RecX"/>
</dbReference>
<keyword evidence="11" id="KW-1185">Reference proteome</keyword>
<organism evidence="10 11">
    <name type="scientific">Flavimobilis soli</name>
    <dbReference type="NCBI Taxonomy" id="442709"/>
    <lineage>
        <taxon>Bacteria</taxon>
        <taxon>Bacillati</taxon>
        <taxon>Actinomycetota</taxon>
        <taxon>Actinomycetes</taxon>
        <taxon>Micrococcales</taxon>
        <taxon>Jonesiaceae</taxon>
        <taxon>Flavimobilis</taxon>
    </lineage>
</organism>
<evidence type="ECO:0000256" key="6">
    <source>
        <dbReference type="SAM" id="MobiDB-lite"/>
    </source>
</evidence>
<keyword evidence="4 5" id="KW-0963">Cytoplasm</keyword>
<dbReference type="InterPro" id="IPR036388">
    <property type="entry name" value="WH-like_DNA-bd_sf"/>
</dbReference>
<feature type="domain" description="RecX third three-helical" evidence="8">
    <location>
        <begin position="124"/>
        <end position="171"/>
    </location>
</feature>
<evidence type="ECO:0000256" key="4">
    <source>
        <dbReference type="ARBA" id="ARBA00022490"/>
    </source>
</evidence>
<comment type="caution">
    <text evidence="10">The sequence shown here is derived from an EMBL/GenBank/DDBJ whole genome shotgun (WGS) entry which is preliminary data.</text>
</comment>
<reference evidence="10 11" key="1">
    <citation type="submission" date="2017-10" db="EMBL/GenBank/DDBJ databases">
        <title>Sequencing the genomes of 1000 actinobacteria strains.</title>
        <authorList>
            <person name="Klenk H.-P."/>
        </authorList>
    </citation>
    <scope>NUCLEOTIDE SEQUENCE [LARGE SCALE GENOMIC DNA]</scope>
    <source>
        <strain evidence="10 11">DSM 21574</strain>
    </source>
</reference>
<dbReference type="PANTHER" id="PTHR33602:SF1">
    <property type="entry name" value="REGULATORY PROTEIN RECX FAMILY PROTEIN"/>
    <property type="match status" value="1"/>
</dbReference>
<dbReference type="GO" id="GO:0005737">
    <property type="term" value="C:cytoplasm"/>
    <property type="evidence" value="ECO:0007669"/>
    <property type="project" value="UniProtKB-SubCell"/>
</dbReference>
<evidence type="ECO:0000256" key="2">
    <source>
        <dbReference type="ARBA" id="ARBA00009695"/>
    </source>
</evidence>
<dbReference type="PANTHER" id="PTHR33602">
    <property type="entry name" value="REGULATORY PROTEIN RECX FAMILY PROTEIN"/>
    <property type="match status" value="1"/>
</dbReference>
<dbReference type="Pfam" id="PF21982">
    <property type="entry name" value="RecX_HTH1"/>
    <property type="match status" value="1"/>
</dbReference>
<dbReference type="AlphaFoldDB" id="A0A2A9EAF0"/>
<dbReference type="Pfam" id="PF21981">
    <property type="entry name" value="RecX_HTH3"/>
    <property type="match status" value="1"/>
</dbReference>
<dbReference type="GO" id="GO:0006282">
    <property type="term" value="P:regulation of DNA repair"/>
    <property type="evidence" value="ECO:0007669"/>
    <property type="project" value="UniProtKB-UniRule"/>
</dbReference>
<dbReference type="EMBL" id="PDJH01000001">
    <property type="protein sequence ID" value="PFG35918.1"/>
    <property type="molecule type" value="Genomic_DNA"/>
</dbReference>
<dbReference type="Gene3D" id="1.10.10.10">
    <property type="entry name" value="Winged helix-like DNA-binding domain superfamily/Winged helix DNA-binding domain"/>
    <property type="match status" value="3"/>
</dbReference>
<evidence type="ECO:0000313" key="10">
    <source>
        <dbReference type="EMBL" id="PFG35918.1"/>
    </source>
</evidence>
<dbReference type="InterPro" id="IPR053925">
    <property type="entry name" value="RecX_HTH_3rd"/>
</dbReference>
<dbReference type="RefSeq" id="WP_098457154.1">
    <property type="nucleotide sequence ID" value="NZ_PDJH01000001.1"/>
</dbReference>
<feature type="domain" description="RecX second three-helical" evidence="7">
    <location>
        <begin position="77"/>
        <end position="118"/>
    </location>
</feature>
<dbReference type="HAMAP" id="MF_01114">
    <property type="entry name" value="RecX"/>
    <property type="match status" value="1"/>
</dbReference>
<accession>A0A2A9EAF0</accession>
<dbReference type="OrthoDB" id="5244465at2"/>
<dbReference type="Pfam" id="PF02631">
    <property type="entry name" value="RecX_HTH2"/>
    <property type="match status" value="1"/>
</dbReference>
<evidence type="ECO:0000256" key="1">
    <source>
        <dbReference type="ARBA" id="ARBA00004496"/>
    </source>
</evidence>
<evidence type="ECO:0000256" key="3">
    <source>
        <dbReference type="ARBA" id="ARBA00018111"/>
    </source>
</evidence>
<feature type="domain" description="RecX first three-helical" evidence="9">
    <location>
        <begin position="31"/>
        <end position="69"/>
    </location>
</feature>
<evidence type="ECO:0000259" key="7">
    <source>
        <dbReference type="Pfam" id="PF02631"/>
    </source>
</evidence>
<evidence type="ECO:0000256" key="5">
    <source>
        <dbReference type="HAMAP-Rule" id="MF_01114"/>
    </source>
</evidence>
<dbReference type="Proteomes" id="UP000221394">
    <property type="component" value="Unassembled WGS sequence"/>
</dbReference>
<comment type="subcellular location">
    <subcellularLocation>
        <location evidence="1 5">Cytoplasm</location>
    </subcellularLocation>
</comment>
<dbReference type="InterPro" id="IPR053924">
    <property type="entry name" value="RecX_HTH_2nd"/>
</dbReference>
<comment type="function">
    <text evidence="5">Modulates RecA activity.</text>
</comment>
<gene>
    <name evidence="5" type="primary">recX</name>
    <name evidence="10" type="ORF">ATL41_0618</name>
</gene>
<comment type="similarity">
    <text evidence="2 5">Belongs to the RecX family.</text>
</comment>
<proteinExistence type="inferred from homology"/>
<protein>
    <recommendedName>
        <fullName evidence="3 5">Regulatory protein RecX</fullName>
    </recommendedName>
</protein>
<evidence type="ECO:0000313" key="11">
    <source>
        <dbReference type="Proteomes" id="UP000221394"/>
    </source>
</evidence>